<dbReference type="RefSeq" id="WP_211850236.1">
    <property type="nucleotide sequence ID" value="NZ_JAAGBB010000001.1"/>
</dbReference>
<reference evidence="7" key="1">
    <citation type="journal article" date="2021" name="Syst. Appl. Microbiol.">
        <title>Roseomonas hellenica sp. nov., isolated from roots of wild-growing Alkanna tinctoria.</title>
        <authorList>
            <person name="Rat A."/>
            <person name="Naranjo H.D."/>
            <person name="Lebbe L."/>
            <person name="Cnockaert M."/>
            <person name="Krigas N."/>
            <person name="Grigoriadou K."/>
            <person name="Maloupa E."/>
            <person name="Willems A."/>
        </authorList>
    </citation>
    <scope>NUCLEOTIDE SEQUENCE [LARGE SCALE GENOMIC DNA]</scope>
    <source>
        <strain evidence="7">LMG 31523</strain>
    </source>
</reference>
<dbReference type="Pfam" id="PF01738">
    <property type="entry name" value="DLH"/>
    <property type="match status" value="1"/>
</dbReference>
<keyword evidence="1" id="KW-0378">Hydrolase</keyword>
<dbReference type="Proteomes" id="UP001196870">
    <property type="component" value="Unassembled WGS sequence"/>
</dbReference>
<dbReference type="EMBL" id="JAAGBB010000001">
    <property type="protein sequence ID" value="MBR0662744.1"/>
    <property type="molecule type" value="Genomic_DNA"/>
</dbReference>
<dbReference type="PANTHER" id="PTHR10272:SF0">
    <property type="entry name" value="PLATELET-ACTIVATING FACTOR ACETYLHYDROLASE"/>
    <property type="match status" value="1"/>
</dbReference>
<protein>
    <recommendedName>
        <fullName evidence="5">Dienelactone hydrolase domain-containing protein</fullName>
    </recommendedName>
</protein>
<feature type="domain" description="Dienelactone hydrolase" evidence="5">
    <location>
        <begin position="115"/>
        <end position="248"/>
    </location>
</feature>
<evidence type="ECO:0000259" key="5">
    <source>
        <dbReference type="Pfam" id="PF01738"/>
    </source>
</evidence>
<dbReference type="InterPro" id="IPR002925">
    <property type="entry name" value="Dienelactn_hydro"/>
</dbReference>
<keyword evidence="4" id="KW-0732">Signal</keyword>
<feature type="chain" id="PRO_5047487542" description="Dienelactone hydrolase domain-containing protein" evidence="4">
    <location>
        <begin position="21"/>
        <end position="394"/>
    </location>
</feature>
<evidence type="ECO:0000313" key="7">
    <source>
        <dbReference type="Proteomes" id="UP001196870"/>
    </source>
</evidence>
<evidence type="ECO:0000256" key="4">
    <source>
        <dbReference type="SAM" id="SignalP"/>
    </source>
</evidence>
<proteinExistence type="predicted"/>
<evidence type="ECO:0000256" key="1">
    <source>
        <dbReference type="ARBA" id="ARBA00022801"/>
    </source>
</evidence>
<gene>
    <name evidence="6" type="ORF">GXW71_00110</name>
</gene>
<keyword evidence="7" id="KW-1185">Reference proteome</keyword>
<dbReference type="Gene3D" id="3.40.50.1820">
    <property type="entry name" value="alpha/beta hydrolase"/>
    <property type="match status" value="1"/>
</dbReference>
<dbReference type="PANTHER" id="PTHR10272">
    <property type="entry name" value="PLATELET-ACTIVATING FACTOR ACETYLHYDROLASE"/>
    <property type="match status" value="1"/>
</dbReference>
<keyword evidence="3" id="KW-0443">Lipid metabolism</keyword>
<accession>A0ABS5ER18</accession>
<dbReference type="SUPFAM" id="SSF53474">
    <property type="entry name" value="alpha/beta-Hydrolases"/>
    <property type="match status" value="1"/>
</dbReference>
<evidence type="ECO:0000256" key="2">
    <source>
        <dbReference type="ARBA" id="ARBA00022963"/>
    </source>
</evidence>
<evidence type="ECO:0000256" key="3">
    <source>
        <dbReference type="ARBA" id="ARBA00023098"/>
    </source>
</evidence>
<evidence type="ECO:0000313" key="6">
    <source>
        <dbReference type="EMBL" id="MBR0662744.1"/>
    </source>
</evidence>
<keyword evidence="2" id="KW-0442">Lipid degradation</keyword>
<organism evidence="6 7">
    <name type="scientific">Plastoroseomonas hellenica</name>
    <dbReference type="NCBI Taxonomy" id="2687306"/>
    <lineage>
        <taxon>Bacteria</taxon>
        <taxon>Pseudomonadati</taxon>
        <taxon>Pseudomonadota</taxon>
        <taxon>Alphaproteobacteria</taxon>
        <taxon>Acetobacterales</taxon>
        <taxon>Acetobacteraceae</taxon>
        <taxon>Plastoroseomonas</taxon>
    </lineage>
</organism>
<name>A0ABS5ER18_9PROT</name>
<sequence length="394" mass="41770">MSRRLWLAGPLAAVATTGLAALSPGARDIAKEHLRALLFHAAWRPEPTGRHSVGFTTLTLDVGGADGRIAVDLWYPAEPAVPGWAGRLDRAEAAIARPTLARAQRDATPLVGEGRAPVILFQPSWFSQRRESSYMLANLASHGFIVVAADDLVHYPGARGPDAAVRAVGLDYASDAAFRLSVDAAAARSRAAAGLGSSILDAVGADAAWGARADLSRVGILGFSFGGAVAADMARRDARVGAAINLDGSTFGETGQRGVERPYLALFSGGAFPSAGELSSPDPVIRLDAGLTLLESDRQVARADRPDQWCFVFEDATHLDFCDRLVMPPFSTLREPRALDRRRLWGAINAYVVAFFDHTLREDEPPLLRSAPLSGVRTVLEARALATSMAAVAG</sequence>
<comment type="caution">
    <text evidence="6">The sequence shown here is derived from an EMBL/GenBank/DDBJ whole genome shotgun (WGS) entry which is preliminary data.</text>
</comment>
<feature type="signal peptide" evidence="4">
    <location>
        <begin position="1"/>
        <end position="20"/>
    </location>
</feature>
<dbReference type="InterPro" id="IPR029058">
    <property type="entry name" value="AB_hydrolase_fold"/>
</dbReference>